<feature type="region of interest" description="Disordered" evidence="1">
    <location>
        <begin position="1"/>
        <end position="134"/>
    </location>
</feature>
<comment type="caution">
    <text evidence="2">The sequence shown here is derived from an EMBL/GenBank/DDBJ whole genome shotgun (WGS) entry which is preliminary data.</text>
</comment>
<evidence type="ECO:0000256" key="1">
    <source>
        <dbReference type="SAM" id="MobiDB-lite"/>
    </source>
</evidence>
<evidence type="ECO:0000313" key="3">
    <source>
        <dbReference type="Proteomes" id="UP000193642"/>
    </source>
</evidence>
<feature type="compositionally biased region" description="Low complexity" evidence="1">
    <location>
        <begin position="35"/>
        <end position="74"/>
    </location>
</feature>
<dbReference type="Proteomes" id="UP000193642">
    <property type="component" value="Unassembled WGS sequence"/>
</dbReference>
<feature type="compositionally biased region" description="Polar residues" evidence="1">
    <location>
        <begin position="123"/>
        <end position="134"/>
    </location>
</feature>
<feature type="region of interest" description="Disordered" evidence="1">
    <location>
        <begin position="447"/>
        <end position="471"/>
    </location>
</feature>
<evidence type="ECO:0000313" key="2">
    <source>
        <dbReference type="EMBL" id="ORY44875.1"/>
    </source>
</evidence>
<sequence>MRRRRASNSSSESCDTDSEDEEQQRDHDARRRRMTSPSKSAAEVSSSNSGAGSSVAATTNASAAPANATSGGASMRRQFARMPTTLASATTTHSTAPASSALRQEIDDEEPPSPMLCDAANPKRSSTTRSNPNNISRVATLIKREARPFDEELAHENATMNFLSRINPAIVDSSAMQSPTEATSLGLDEVLLETTVPLPRTIPIPNAHVKDPASYASHTSKLNPENSIVYRHYETASPIMSPSTHTSMMIMSPVVGKNKRKLSINSEDRYEPYKRRNNSTVIPTSPTSTAMFMSPQTQPMSIPNSPSVSWQQPLAPHLITTPTTTVAPSITTTAAGASSNLNPNPTTPHHHHNHHFTIIRIQQPLLPGPVMGLMLSGHMGSPMMRRSTSASSAGSMAGDRNISTPSASGVSIFGSNATVPPGSPRVGVVFGGGANVVVASPRGSMHVASGGGAVTPNGNTSGGSQFGQLLNMGGAQDHLSKMSLS</sequence>
<dbReference type="OrthoDB" id="2149390at2759"/>
<organism evidence="2 3">
    <name type="scientific">Rhizoclosmatium globosum</name>
    <dbReference type="NCBI Taxonomy" id="329046"/>
    <lineage>
        <taxon>Eukaryota</taxon>
        <taxon>Fungi</taxon>
        <taxon>Fungi incertae sedis</taxon>
        <taxon>Chytridiomycota</taxon>
        <taxon>Chytridiomycota incertae sedis</taxon>
        <taxon>Chytridiomycetes</taxon>
        <taxon>Chytridiales</taxon>
        <taxon>Chytriomycetaceae</taxon>
        <taxon>Rhizoclosmatium</taxon>
    </lineage>
</organism>
<feature type="compositionally biased region" description="Low complexity" evidence="1">
    <location>
        <begin position="83"/>
        <end position="102"/>
    </location>
</feature>
<feature type="compositionally biased region" description="Acidic residues" evidence="1">
    <location>
        <begin position="14"/>
        <end position="23"/>
    </location>
</feature>
<reference evidence="2 3" key="1">
    <citation type="submission" date="2016-07" db="EMBL/GenBank/DDBJ databases">
        <title>Pervasive Adenine N6-methylation of Active Genes in Fungi.</title>
        <authorList>
            <consortium name="DOE Joint Genome Institute"/>
            <person name="Mondo S.J."/>
            <person name="Dannebaum R.O."/>
            <person name="Kuo R.C."/>
            <person name="Labutti K."/>
            <person name="Haridas S."/>
            <person name="Kuo A."/>
            <person name="Salamov A."/>
            <person name="Ahrendt S.R."/>
            <person name="Lipzen A."/>
            <person name="Sullivan W."/>
            <person name="Andreopoulos W.B."/>
            <person name="Clum A."/>
            <person name="Lindquist E."/>
            <person name="Daum C."/>
            <person name="Ramamoorthy G.K."/>
            <person name="Gryganskyi A."/>
            <person name="Culley D."/>
            <person name="Magnuson J.K."/>
            <person name="James T.Y."/>
            <person name="O'Malley M.A."/>
            <person name="Stajich J.E."/>
            <person name="Spatafora J.W."/>
            <person name="Visel A."/>
            <person name="Grigoriev I.V."/>
        </authorList>
    </citation>
    <scope>NUCLEOTIDE SEQUENCE [LARGE SCALE GENOMIC DNA]</scope>
    <source>
        <strain evidence="2 3">JEL800</strain>
    </source>
</reference>
<gene>
    <name evidence="2" type="ORF">BCR33DRAFT_716810</name>
</gene>
<name>A0A1Y2CEZ7_9FUNG</name>
<feature type="compositionally biased region" description="Polar residues" evidence="1">
    <location>
        <begin position="401"/>
        <end position="410"/>
    </location>
</feature>
<feature type="compositionally biased region" description="Low complexity" evidence="1">
    <location>
        <begin position="381"/>
        <end position="400"/>
    </location>
</feature>
<feature type="region of interest" description="Disordered" evidence="1">
    <location>
        <begin position="381"/>
        <end position="410"/>
    </location>
</feature>
<keyword evidence="3" id="KW-1185">Reference proteome</keyword>
<proteinExistence type="predicted"/>
<dbReference type="EMBL" id="MCGO01000021">
    <property type="protein sequence ID" value="ORY44875.1"/>
    <property type="molecule type" value="Genomic_DNA"/>
</dbReference>
<accession>A0A1Y2CEZ7</accession>
<dbReference type="AlphaFoldDB" id="A0A1Y2CEZ7"/>
<protein>
    <submittedName>
        <fullName evidence="2">Uncharacterized protein</fullName>
    </submittedName>
</protein>